<organism evidence="3 4">
    <name type="scientific">Fusarium oxysporum f. sp. rapae</name>
    <dbReference type="NCBI Taxonomy" id="485398"/>
    <lineage>
        <taxon>Eukaryota</taxon>
        <taxon>Fungi</taxon>
        <taxon>Dikarya</taxon>
        <taxon>Ascomycota</taxon>
        <taxon>Pezizomycotina</taxon>
        <taxon>Sordariomycetes</taxon>
        <taxon>Hypocreomycetidae</taxon>
        <taxon>Hypocreales</taxon>
        <taxon>Nectriaceae</taxon>
        <taxon>Fusarium</taxon>
        <taxon>Fusarium oxysporum species complex</taxon>
    </lineage>
</organism>
<feature type="region of interest" description="Disordered" evidence="2">
    <location>
        <begin position="43"/>
        <end position="67"/>
    </location>
</feature>
<dbReference type="GO" id="GO:0000981">
    <property type="term" value="F:DNA-binding transcription factor activity, RNA polymerase II-specific"/>
    <property type="evidence" value="ECO:0007669"/>
    <property type="project" value="InterPro"/>
</dbReference>
<dbReference type="Proteomes" id="UP000694050">
    <property type="component" value="Unassembled WGS sequence"/>
</dbReference>
<dbReference type="PANTHER" id="PTHR37534:SF49">
    <property type="entry name" value="LYSINE BIOSYNTHESIS REGULATORY PROTEIN LYS14"/>
    <property type="match status" value="1"/>
</dbReference>
<evidence type="ECO:0000256" key="1">
    <source>
        <dbReference type="ARBA" id="ARBA00023242"/>
    </source>
</evidence>
<dbReference type="GO" id="GO:0000976">
    <property type="term" value="F:transcription cis-regulatory region binding"/>
    <property type="evidence" value="ECO:0007669"/>
    <property type="project" value="TreeGrafter"/>
</dbReference>
<feature type="compositionally biased region" description="Polar residues" evidence="2">
    <location>
        <begin position="55"/>
        <end position="67"/>
    </location>
</feature>
<evidence type="ECO:0000256" key="2">
    <source>
        <dbReference type="SAM" id="MobiDB-lite"/>
    </source>
</evidence>
<keyword evidence="1" id="KW-0539">Nucleus</keyword>
<reference evidence="3" key="1">
    <citation type="submission" date="2021-04" db="EMBL/GenBank/DDBJ databases">
        <title>First draft genome resource for Brassicaceae pathogens Fusarium oxysporum f. sp. raphani and Fusarium oxysporum f. sp. rapae.</title>
        <authorList>
            <person name="Asai S."/>
        </authorList>
    </citation>
    <scope>NUCLEOTIDE SEQUENCE</scope>
    <source>
        <strain evidence="3">Tf1208</strain>
    </source>
</reference>
<sequence length="309" mass="34442">MAHICRQCLGRRIHCTPEDPACKECVKAGLVCSGFKYSLEHPGLNLLPPRPPTQPQENLNSGTIQSPFASQGQIDYQRVPLSQSAATNQGNAADQPIHPSMAAAAAAASQTQGGYQAPFQAIPIPQAPIPSIIPMIEEPGWERRTPCERRLIWLFSNQLLPIIANDTQDAWRDRVLPLAKTDDLIMTAIAFLYSSCLEVASINSFARQYLDRFRALMVERTQQDGFDTDGNYRAVIALLVVLVSQVGKFPSPFEGIRKMLLKKLATVIVGLPEPYHESINLFILPELRRLREKRSRIEEARAVQGSWCR</sequence>
<dbReference type="EMBL" id="JAELUQ010000001">
    <property type="protein sequence ID" value="KAG7420786.1"/>
    <property type="molecule type" value="Genomic_DNA"/>
</dbReference>
<gene>
    <name evidence="3" type="ORF">Forpe1208_v000190</name>
</gene>
<accession>A0A8J5UDX9</accession>
<name>A0A8J5UDX9_FUSOX</name>
<comment type="caution">
    <text evidence="3">The sequence shown here is derived from an EMBL/GenBank/DDBJ whole genome shotgun (WGS) entry which is preliminary data.</text>
</comment>
<protein>
    <recommendedName>
        <fullName evidence="5">Zn(2)-C6 fungal-type domain-containing protein</fullName>
    </recommendedName>
</protein>
<evidence type="ECO:0000313" key="3">
    <source>
        <dbReference type="EMBL" id="KAG7420786.1"/>
    </source>
</evidence>
<dbReference type="AlphaFoldDB" id="A0A8J5UDX9"/>
<dbReference type="GO" id="GO:0005634">
    <property type="term" value="C:nucleus"/>
    <property type="evidence" value="ECO:0007669"/>
    <property type="project" value="TreeGrafter"/>
</dbReference>
<evidence type="ECO:0000313" key="4">
    <source>
        <dbReference type="Proteomes" id="UP000694050"/>
    </source>
</evidence>
<evidence type="ECO:0008006" key="5">
    <source>
        <dbReference type="Google" id="ProtNLM"/>
    </source>
</evidence>
<proteinExistence type="predicted"/>
<dbReference type="GO" id="GO:0045944">
    <property type="term" value="P:positive regulation of transcription by RNA polymerase II"/>
    <property type="evidence" value="ECO:0007669"/>
    <property type="project" value="TreeGrafter"/>
</dbReference>
<dbReference type="GO" id="GO:0008270">
    <property type="term" value="F:zinc ion binding"/>
    <property type="evidence" value="ECO:0007669"/>
    <property type="project" value="InterPro"/>
</dbReference>
<dbReference type="CDD" id="cd00067">
    <property type="entry name" value="GAL4"/>
    <property type="match status" value="1"/>
</dbReference>
<dbReference type="PANTHER" id="PTHR37534">
    <property type="entry name" value="TRANSCRIPTIONAL ACTIVATOR PROTEIN UGA3"/>
    <property type="match status" value="1"/>
</dbReference>
<dbReference type="InterPro" id="IPR001138">
    <property type="entry name" value="Zn2Cys6_DnaBD"/>
</dbReference>